<evidence type="ECO:0000313" key="1">
    <source>
        <dbReference type="EMBL" id="KAI2384663.1"/>
    </source>
</evidence>
<sequence length="234" mass="23435">MHFFKTLLAGAALVASAVAQGKLAFTSFPENVKVGSPVTVTWSGGALNTPVTITLRKGPSNNLKDVAVLTTSATGSAFTWTPPSSLPSGPDYALQISQGDQINYTGLFAISGGSGTLPSSSAATTTPATTPMTMTTPVITSSSSSSSIVVPTTTMSPPLSTGPQISRNTSTTIGRNSTISTPGLTSTRVPTLTPSSSSARPTVVPTSSPNGASVIMAAPGALLLGALAVFAYLN</sequence>
<dbReference type="EMBL" id="JALBCA010000069">
    <property type="protein sequence ID" value="KAI2384663.1"/>
    <property type="molecule type" value="Genomic_DNA"/>
</dbReference>
<name>A0ACB8UT62_9EURO</name>
<protein>
    <submittedName>
        <fullName evidence="1">Uncharacterized protein</fullName>
    </submittedName>
</protein>
<comment type="caution">
    <text evidence="1">The sequence shown here is derived from an EMBL/GenBank/DDBJ whole genome shotgun (WGS) entry which is preliminary data.</text>
</comment>
<accession>A0ACB8UT62</accession>
<organism evidence="1">
    <name type="scientific">Ophidiomyces ophidiicola</name>
    <dbReference type="NCBI Taxonomy" id="1387563"/>
    <lineage>
        <taxon>Eukaryota</taxon>
        <taxon>Fungi</taxon>
        <taxon>Dikarya</taxon>
        <taxon>Ascomycota</taxon>
        <taxon>Pezizomycotina</taxon>
        <taxon>Eurotiomycetes</taxon>
        <taxon>Eurotiomycetidae</taxon>
        <taxon>Onygenales</taxon>
        <taxon>Onygenaceae</taxon>
        <taxon>Ophidiomyces</taxon>
    </lineage>
</organism>
<reference evidence="1" key="1">
    <citation type="journal article" date="2022" name="bioRxiv">
        <title>Population genetic analysis of Ophidiomyces ophidiicola, the causative agent of snake fungal disease, indicates recent introductions to the USA.</title>
        <authorList>
            <person name="Ladner J.T."/>
            <person name="Palmer J.M."/>
            <person name="Ettinger C.L."/>
            <person name="Stajich J.E."/>
            <person name="Farrell T.M."/>
            <person name="Glorioso B.M."/>
            <person name="Lawson B."/>
            <person name="Price S.J."/>
            <person name="Stengle A.G."/>
            <person name="Grear D.A."/>
            <person name="Lorch J.M."/>
        </authorList>
    </citation>
    <scope>NUCLEOTIDE SEQUENCE</scope>
    <source>
        <strain evidence="1">NWHC 24266-5</strain>
    </source>
</reference>
<proteinExistence type="predicted"/>
<gene>
    <name evidence="1" type="ORF">LOY88_004508</name>
</gene>